<reference evidence="2" key="1">
    <citation type="journal article" date="2023" name="G3 (Bethesda)">
        <title>Genome assembly and association tests identify interacting loci associated with vigor, precocity, and sex in interspecific pistachio rootstocks.</title>
        <authorList>
            <person name="Palmer W."/>
            <person name="Jacygrad E."/>
            <person name="Sagayaradj S."/>
            <person name="Cavanaugh K."/>
            <person name="Han R."/>
            <person name="Bertier L."/>
            <person name="Beede B."/>
            <person name="Kafkas S."/>
            <person name="Golino D."/>
            <person name="Preece J."/>
            <person name="Michelmore R."/>
        </authorList>
    </citation>
    <scope>NUCLEOTIDE SEQUENCE [LARGE SCALE GENOMIC DNA]</scope>
</reference>
<evidence type="ECO:0000313" key="1">
    <source>
        <dbReference type="EMBL" id="KAJ0045825.1"/>
    </source>
</evidence>
<dbReference type="Proteomes" id="UP001163603">
    <property type="component" value="Chromosome 3"/>
</dbReference>
<name>A0ACC0Z3T1_9ROSI</name>
<keyword evidence="2" id="KW-1185">Reference proteome</keyword>
<proteinExistence type="predicted"/>
<protein>
    <submittedName>
        <fullName evidence="1">Uncharacterized protein</fullName>
    </submittedName>
</protein>
<gene>
    <name evidence="1" type="ORF">Pint_04846</name>
</gene>
<dbReference type="EMBL" id="CM047738">
    <property type="protein sequence ID" value="KAJ0045825.1"/>
    <property type="molecule type" value="Genomic_DNA"/>
</dbReference>
<accession>A0ACC0Z3T1</accession>
<sequence>MAASGLDEFTQLNSSICHWTVFAASTHVNALQHQEDLLVLYTKHISFSPRSFLSSERSSKSSLISCILDFTSSSEINALGLQEEK</sequence>
<evidence type="ECO:0000313" key="2">
    <source>
        <dbReference type="Proteomes" id="UP001163603"/>
    </source>
</evidence>
<comment type="caution">
    <text evidence="1">The sequence shown here is derived from an EMBL/GenBank/DDBJ whole genome shotgun (WGS) entry which is preliminary data.</text>
</comment>
<organism evidence="1 2">
    <name type="scientific">Pistacia integerrima</name>
    <dbReference type="NCBI Taxonomy" id="434235"/>
    <lineage>
        <taxon>Eukaryota</taxon>
        <taxon>Viridiplantae</taxon>
        <taxon>Streptophyta</taxon>
        <taxon>Embryophyta</taxon>
        <taxon>Tracheophyta</taxon>
        <taxon>Spermatophyta</taxon>
        <taxon>Magnoliopsida</taxon>
        <taxon>eudicotyledons</taxon>
        <taxon>Gunneridae</taxon>
        <taxon>Pentapetalae</taxon>
        <taxon>rosids</taxon>
        <taxon>malvids</taxon>
        <taxon>Sapindales</taxon>
        <taxon>Anacardiaceae</taxon>
        <taxon>Pistacia</taxon>
    </lineage>
</organism>